<feature type="compositionally biased region" description="Basic residues" evidence="1">
    <location>
        <begin position="88"/>
        <end position="101"/>
    </location>
</feature>
<reference evidence="3" key="1">
    <citation type="submission" date="2021-01" db="UniProtKB">
        <authorList>
            <consortium name="EnsemblMetazoa"/>
        </authorList>
    </citation>
    <scope>IDENTIFICATION</scope>
</reference>
<feature type="region of interest" description="Disordered" evidence="1">
    <location>
        <begin position="232"/>
        <end position="335"/>
    </location>
</feature>
<dbReference type="OrthoDB" id="527209at2759"/>
<feature type="compositionally biased region" description="Basic and acidic residues" evidence="1">
    <location>
        <begin position="9"/>
        <end position="21"/>
    </location>
</feature>
<feature type="region of interest" description="Disordered" evidence="1">
    <location>
        <begin position="1"/>
        <end position="151"/>
    </location>
</feature>
<sequence>MADSRSNASRRDSENPDKSELDSSLSSRSPTETGSANIIFRSSELPHDSNEFVLHSPNESDTDSRPSTQDNPPFSPFAYESCSQNSSRKGRRKKAVKKSQRRSSQEAERPISTVEEPLDKKESNVNLLERISSSDSNDESPEKISQEKIPSCTEHHIRRLDKNHNNFKVTSLGVQTDWSWLRDRQKLKEEEVCQDDLTKVMEMLKHGMHGGIISPTPAIVIKESHDNVVEDRRLISTKRNSSKVYRQDTKRTGGSFSTSNNEHEPSKNSHQKLIKKPSRSLARSATKKRLNSVKSNRKIKSATSTSRKSLAHNIDEETSDAASQAKKNNLTSQPELLKFHREKTLGENLPSLEKADVSNSSDAMPSDGLFSGPCQFCGKPIMTVPPFDEFDEDDAELFCCPEYKHFIKLHLQSVKDLADDGNEEEAELIDINPHAPYGNNKQSRKAPRDRIVERMREREFERQRVATQANIFSFARQMKTIQYSLASTKCMAEGWTVNPKPPVEQSSNRDEEIFQVEVNSTLLQRSEVLHTRLYENGKRFLTIFPDGTGCCYYPNGNVAVMITSTEKEKYTYIVQSNEKYDDLEDSGLLAIFEPSGNAICYYEINQKIRLFINPHGGIELDKQGRRKKRWQWFYSKGQSQAPAFQPICIQLNKYLSLRLLNQNNMALIFSALKRSIRFNVGSNLMAHGLEGHGTFSCDSSEHYLSDKKKELRIKQLINKKRHGWTFQLKAWGEYEHPAVKSLMLWCGFSVFLRRFEGSH</sequence>
<dbReference type="Pfam" id="PF14977">
    <property type="entry name" value="FAM194"/>
    <property type="match status" value="1"/>
</dbReference>
<feature type="domain" description="FAM194 C-terminal" evidence="2">
    <location>
        <begin position="531"/>
        <end position="718"/>
    </location>
</feature>
<feature type="compositionally biased region" description="Polar residues" evidence="1">
    <location>
        <begin position="320"/>
        <end position="334"/>
    </location>
</feature>
<dbReference type="InterPro" id="IPR029281">
    <property type="entry name" value="FAM194_C"/>
</dbReference>
<proteinExistence type="predicted"/>
<feature type="compositionally biased region" description="Basic residues" evidence="1">
    <location>
        <begin position="285"/>
        <end position="300"/>
    </location>
</feature>
<evidence type="ECO:0000313" key="4">
    <source>
        <dbReference type="Proteomes" id="UP000594262"/>
    </source>
</evidence>
<keyword evidence="4" id="KW-1185">Reference proteome</keyword>
<evidence type="ECO:0000256" key="1">
    <source>
        <dbReference type="SAM" id="MobiDB-lite"/>
    </source>
</evidence>
<accession>A0A7M5U6Y8</accession>
<dbReference type="PANTHER" id="PTHR23093">
    <property type="entry name" value="SIMILAR TO CHROMOSOME 3 OPEN READING FRAME 20"/>
    <property type="match status" value="1"/>
</dbReference>
<evidence type="ECO:0000313" key="3">
    <source>
        <dbReference type="EnsemblMetazoa" id="CLYHEMP007026.2"/>
    </source>
</evidence>
<dbReference type="EnsemblMetazoa" id="CLYHEMT007026.2">
    <property type="protein sequence ID" value="CLYHEMP007026.2"/>
    <property type="gene ID" value="CLYHEMG007026"/>
</dbReference>
<organism evidence="3 4">
    <name type="scientific">Clytia hemisphaerica</name>
    <dbReference type="NCBI Taxonomy" id="252671"/>
    <lineage>
        <taxon>Eukaryota</taxon>
        <taxon>Metazoa</taxon>
        <taxon>Cnidaria</taxon>
        <taxon>Hydrozoa</taxon>
        <taxon>Hydroidolina</taxon>
        <taxon>Leptothecata</taxon>
        <taxon>Obeliida</taxon>
        <taxon>Clytiidae</taxon>
        <taxon>Clytia</taxon>
    </lineage>
</organism>
<dbReference type="Proteomes" id="UP000594262">
    <property type="component" value="Unplaced"/>
</dbReference>
<protein>
    <recommendedName>
        <fullName evidence="2">FAM194 C-terminal domain-containing protein</fullName>
    </recommendedName>
</protein>
<name>A0A7M5U6Y8_9CNID</name>
<evidence type="ECO:0000259" key="2">
    <source>
        <dbReference type="Pfam" id="PF14977"/>
    </source>
</evidence>
<feature type="compositionally biased region" description="Basic residues" evidence="1">
    <location>
        <begin position="269"/>
        <end position="278"/>
    </location>
</feature>
<feature type="compositionally biased region" description="Low complexity" evidence="1">
    <location>
        <begin position="22"/>
        <end position="35"/>
    </location>
</feature>
<dbReference type="PANTHER" id="PTHR23093:SF18">
    <property type="entry name" value="GLUTAMATE RICH 6"/>
    <property type="match status" value="1"/>
</dbReference>
<dbReference type="AlphaFoldDB" id="A0A7M5U6Y8"/>